<keyword evidence="3" id="KW-1185">Reference proteome</keyword>
<name>A0A5C6D3S3_9BACT</name>
<evidence type="ECO:0000313" key="3">
    <source>
        <dbReference type="Proteomes" id="UP000319143"/>
    </source>
</evidence>
<comment type="caution">
    <text evidence="2">The sequence shown here is derived from an EMBL/GenBank/DDBJ whole genome shotgun (WGS) entry which is preliminary data.</text>
</comment>
<evidence type="ECO:0000256" key="1">
    <source>
        <dbReference type="SAM" id="MobiDB-lite"/>
    </source>
</evidence>
<dbReference type="Proteomes" id="UP000319143">
    <property type="component" value="Unassembled WGS sequence"/>
</dbReference>
<dbReference type="EMBL" id="SJPV01000017">
    <property type="protein sequence ID" value="TWU31398.1"/>
    <property type="molecule type" value="Genomic_DNA"/>
</dbReference>
<accession>A0A5C6D3S3</accession>
<gene>
    <name evidence="2" type="ORF">Poly41_62670</name>
</gene>
<sequence>MSHDCGQELFSLVIVQLPGETESSSAEVQLDKGYPGRRCAKGATGSRRTTDRRGLFSKRSLDTGAIPPKNLESGFRALPSDEPKVFGQTLNQDADQTIAEKTSFEEKTTVLLVTAKPEASLLRIYRDGIDRLAAHKKTTPAID</sequence>
<reference evidence="2 3" key="1">
    <citation type="submission" date="2019-02" db="EMBL/GenBank/DDBJ databases">
        <title>Deep-cultivation of Planctomycetes and their phenomic and genomic characterization uncovers novel biology.</title>
        <authorList>
            <person name="Wiegand S."/>
            <person name="Jogler M."/>
            <person name="Boedeker C."/>
            <person name="Pinto D."/>
            <person name="Vollmers J."/>
            <person name="Rivas-Marin E."/>
            <person name="Kohn T."/>
            <person name="Peeters S.H."/>
            <person name="Heuer A."/>
            <person name="Rast P."/>
            <person name="Oberbeckmann S."/>
            <person name="Bunk B."/>
            <person name="Jeske O."/>
            <person name="Meyerdierks A."/>
            <person name="Storesund J.E."/>
            <person name="Kallscheuer N."/>
            <person name="Luecker S."/>
            <person name="Lage O.M."/>
            <person name="Pohl T."/>
            <person name="Merkel B.J."/>
            <person name="Hornburger P."/>
            <person name="Mueller R.-W."/>
            <person name="Bruemmer F."/>
            <person name="Labrenz M."/>
            <person name="Spormann A.M."/>
            <person name="Op Den Camp H."/>
            <person name="Overmann J."/>
            <person name="Amann R."/>
            <person name="Jetten M.S.M."/>
            <person name="Mascher T."/>
            <person name="Medema M.H."/>
            <person name="Devos D.P."/>
            <person name="Kaster A.-K."/>
            <person name="Ovreas L."/>
            <person name="Rohde M."/>
            <person name="Galperin M.Y."/>
            <person name="Jogler C."/>
        </authorList>
    </citation>
    <scope>NUCLEOTIDE SEQUENCE [LARGE SCALE GENOMIC DNA]</scope>
    <source>
        <strain evidence="2 3">Poly41</strain>
    </source>
</reference>
<organism evidence="2 3">
    <name type="scientific">Novipirellula artificiosorum</name>
    <dbReference type="NCBI Taxonomy" id="2528016"/>
    <lineage>
        <taxon>Bacteria</taxon>
        <taxon>Pseudomonadati</taxon>
        <taxon>Planctomycetota</taxon>
        <taxon>Planctomycetia</taxon>
        <taxon>Pirellulales</taxon>
        <taxon>Pirellulaceae</taxon>
        <taxon>Novipirellula</taxon>
    </lineage>
</organism>
<feature type="region of interest" description="Disordered" evidence="1">
    <location>
        <begin position="60"/>
        <end position="86"/>
    </location>
</feature>
<protein>
    <submittedName>
        <fullName evidence="2">Uncharacterized protein</fullName>
    </submittedName>
</protein>
<proteinExistence type="predicted"/>
<dbReference type="AlphaFoldDB" id="A0A5C6D3S3"/>
<evidence type="ECO:0000313" key="2">
    <source>
        <dbReference type="EMBL" id="TWU31398.1"/>
    </source>
</evidence>